<gene>
    <name evidence="3" type="ORF">NKI27_08185</name>
</gene>
<reference evidence="3" key="1">
    <citation type="submission" date="2022-06" db="EMBL/GenBank/DDBJ databases">
        <title>Alkalimarinus sp. nov., isolated from gut of a Alitta virens.</title>
        <authorList>
            <person name="Yang A.I."/>
            <person name="Shin N.-R."/>
        </authorList>
    </citation>
    <scope>NUCLEOTIDE SEQUENCE</scope>
    <source>
        <strain evidence="3">A2M4</strain>
    </source>
</reference>
<dbReference type="InterPro" id="IPR000866">
    <property type="entry name" value="AhpC/TSA"/>
</dbReference>
<feature type="domain" description="Thioredoxin" evidence="2">
    <location>
        <begin position="1"/>
        <end position="133"/>
    </location>
</feature>
<dbReference type="InterPro" id="IPR050553">
    <property type="entry name" value="Thioredoxin_ResA/DsbE_sf"/>
</dbReference>
<organism evidence="3 4">
    <name type="scientific">Alkalimarinus alittae</name>
    <dbReference type="NCBI Taxonomy" id="2961619"/>
    <lineage>
        <taxon>Bacteria</taxon>
        <taxon>Pseudomonadati</taxon>
        <taxon>Pseudomonadota</taxon>
        <taxon>Gammaproteobacteria</taxon>
        <taxon>Alteromonadales</taxon>
        <taxon>Alteromonadaceae</taxon>
        <taxon>Alkalimarinus</taxon>
    </lineage>
</organism>
<keyword evidence="4" id="KW-1185">Reference proteome</keyword>
<dbReference type="Proteomes" id="UP001163739">
    <property type="component" value="Chromosome"/>
</dbReference>
<dbReference type="PANTHER" id="PTHR42852:SF17">
    <property type="entry name" value="THIOREDOXIN-LIKE PROTEIN HI_1115"/>
    <property type="match status" value="1"/>
</dbReference>
<protein>
    <submittedName>
        <fullName evidence="3">TlpA family protein disulfide reductase</fullName>
    </submittedName>
</protein>
<name>A0ABY6N7M7_9ALTE</name>
<dbReference type="PROSITE" id="PS00194">
    <property type="entry name" value="THIOREDOXIN_1"/>
    <property type="match status" value="1"/>
</dbReference>
<dbReference type="Pfam" id="PF00578">
    <property type="entry name" value="AhpC-TSA"/>
    <property type="match status" value="1"/>
</dbReference>
<sequence length="142" mass="16223">MFTKDLVKLSDHKGKVVLVDFWASWCGPCRASFPAYEKLRTQLHQEYSEDAFEIFAINVDMEKEEAFKFLTEYPVSFPVLDENTGGRTQHNYQILAMPTFFIVGPDGVVYVQHSGFSNAHIKVIKKEVAKLLRPAASKSLQY</sequence>
<evidence type="ECO:0000256" key="1">
    <source>
        <dbReference type="ARBA" id="ARBA00023284"/>
    </source>
</evidence>
<evidence type="ECO:0000259" key="2">
    <source>
        <dbReference type="PROSITE" id="PS51352"/>
    </source>
</evidence>
<dbReference type="EMBL" id="CP100390">
    <property type="protein sequence ID" value="UZE98019.1"/>
    <property type="molecule type" value="Genomic_DNA"/>
</dbReference>
<dbReference type="PROSITE" id="PS51352">
    <property type="entry name" value="THIOREDOXIN_2"/>
    <property type="match status" value="1"/>
</dbReference>
<evidence type="ECO:0000313" key="3">
    <source>
        <dbReference type="EMBL" id="UZE98019.1"/>
    </source>
</evidence>
<dbReference type="CDD" id="cd02966">
    <property type="entry name" value="TlpA_like_family"/>
    <property type="match status" value="1"/>
</dbReference>
<keyword evidence="1" id="KW-0676">Redox-active center</keyword>
<dbReference type="SUPFAM" id="SSF52833">
    <property type="entry name" value="Thioredoxin-like"/>
    <property type="match status" value="1"/>
</dbReference>
<dbReference type="InterPro" id="IPR036249">
    <property type="entry name" value="Thioredoxin-like_sf"/>
</dbReference>
<dbReference type="InterPro" id="IPR013766">
    <property type="entry name" value="Thioredoxin_domain"/>
</dbReference>
<dbReference type="Gene3D" id="3.40.30.10">
    <property type="entry name" value="Glutaredoxin"/>
    <property type="match status" value="1"/>
</dbReference>
<proteinExistence type="predicted"/>
<evidence type="ECO:0000313" key="4">
    <source>
        <dbReference type="Proteomes" id="UP001163739"/>
    </source>
</evidence>
<dbReference type="InterPro" id="IPR017937">
    <property type="entry name" value="Thioredoxin_CS"/>
</dbReference>
<dbReference type="PANTHER" id="PTHR42852">
    <property type="entry name" value="THIOL:DISULFIDE INTERCHANGE PROTEIN DSBE"/>
    <property type="match status" value="1"/>
</dbReference>
<accession>A0ABY6N7M7</accession>